<accession>A0A4S4N1L7</accession>
<evidence type="ECO:0000313" key="2">
    <source>
        <dbReference type="Proteomes" id="UP000308730"/>
    </source>
</evidence>
<sequence>MITELDAYFDQVPLFVPHLHLDASNPATREEELRRGRVLVGGNIDVADMQEKRDVEHLN</sequence>
<protein>
    <submittedName>
        <fullName evidence="1">Uncharacterized protein</fullName>
    </submittedName>
</protein>
<reference evidence="1 2" key="1">
    <citation type="submission" date="2019-02" db="EMBL/GenBank/DDBJ databases">
        <title>Genome sequencing of the rare red list fungi Antrodiella citrinella (Flaviporus citrinellus).</title>
        <authorList>
            <person name="Buettner E."/>
            <person name="Kellner H."/>
        </authorList>
    </citation>
    <scope>NUCLEOTIDE SEQUENCE [LARGE SCALE GENOMIC DNA]</scope>
    <source>
        <strain evidence="1 2">DSM 108506</strain>
    </source>
</reference>
<organism evidence="1 2">
    <name type="scientific">Antrodiella citrinella</name>
    <dbReference type="NCBI Taxonomy" id="2447956"/>
    <lineage>
        <taxon>Eukaryota</taxon>
        <taxon>Fungi</taxon>
        <taxon>Dikarya</taxon>
        <taxon>Basidiomycota</taxon>
        <taxon>Agaricomycotina</taxon>
        <taxon>Agaricomycetes</taxon>
        <taxon>Polyporales</taxon>
        <taxon>Steccherinaceae</taxon>
        <taxon>Antrodiella</taxon>
    </lineage>
</organism>
<dbReference type="EMBL" id="SGPM01000015">
    <property type="protein sequence ID" value="THH32802.1"/>
    <property type="molecule type" value="Genomic_DNA"/>
</dbReference>
<comment type="caution">
    <text evidence="1">The sequence shown here is derived from an EMBL/GenBank/DDBJ whole genome shotgun (WGS) entry which is preliminary data.</text>
</comment>
<dbReference type="Proteomes" id="UP000308730">
    <property type="component" value="Unassembled WGS sequence"/>
</dbReference>
<name>A0A4S4N1L7_9APHY</name>
<evidence type="ECO:0000313" key="1">
    <source>
        <dbReference type="EMBL" id="THH32802.1"/>
    </source>
</evidence>
<keyword evidence="2" id="KW-1185">Reference proteome</keyword>
<gene>
    <name evidence="1" type="ORF">EUX98_g1414</name>
</gene>
<proteinExistence type="predicted"/>
<dbReference type="AlphaFoldDB" id="A0A4S4N1L7"/>